<accession>A0ABT8M2H7</accession>
<protein>
    <submittedName>
        <fullName evidence="2">DUF1538 domain-containing protein</fullName>
    </submittedName>
</protein>
<proteinExistence type="predicted"/>
<feature type="transmembrane region" description="Helical" evidence="1">
    <location>
        <begin position="37"/>
        <end position="59"/>
    </location>
</feature>
<feature type="transmembrane region" description="Helical" evidence="1">
    <location>
        <begin position="286"/>
        <end position="307"/>
    </location>
</feature>
<keyword evidence="1" id="KW-0472">Membrane</keyword>
<feature type="transmembrane region" description="Helical" evidence="1">
    <location>
        <begin position="144"/>
        <end position="166"/>
    </location>
</feature>
<dbReference type="Proteomes" id="UP001168423">
    <property type="component" value="Unassembled WGS sequence"/>
</dbReference>
<evidence type="ECO:0000313" key="3">
    <source>
        <dbReference type="Proteomes" id="UP001168423"/>
    </source>
</evidence>
<keyword evidence="1" id="KW-1133">Transmembrane helix</keyword>
<reference evidence="2" key="1">
    <citation type="submission" date="2019-05" db="EMBL/GenBank/DDBJ databases">
        <title>Isolation and characterization of methanogens from the cold seep sediment at Four-Way Closure Ridge.</title>
        <authorList>
            <person name="You Y.-T."/>
            <person name="Chen S.-C."/>
            <person name="Zhang W.-L."/>
            <person name="Lai M.-C."/>
        </authorList>
    </citation>
    <scope>NUCLEOTIDE SEQUENCE</scope>
    <source>
        <strain evidence="2">FWC-SCC3</strain>
    </source>
</reference>
<evidence type="ECO:0000256" key="1">
    <source>
        <dbReference type="SAM" id="Phobius"/>
    </source>
</evidence>
<dbReference type="InterPro" id="IPR011435">
    <property type="entry name" value="UmpAB"/>
</dbReference>
<feature type="transmembrane region" description="Helical" evidence="1">
    <location>
        <begin position="172"/>
        <end position="193"/>
    </location>
</feature>
<feature type="transmembrane region" description="Helical" evidence="1">
    <location>
        <begin position="424"/>
        <end position="443"/>
    </location>
</feature>
<feature type="transmembrane region" description="Helical" evidence="1">
    <location>
        <begin position="455"/>
        <end position="477"/>
    </location>
</feature>
<feature type="transmembrane region" description="Helical" evidence="1">
    <location>
        <begin position="205"/>
        <end position="224"/>
    </location>
</feature>
<evidence type="ECO:0000313" key="2">
    <source>
        <dbReference type="EMBL" id="MDN7013249.1"/>
    </source>
</evidence>
<keyword evidence="1" id="KW-0812">Transmembrane</keyword>
<feature type="transmembrane region" description="Helical" evidence="1">
    <location>
        <begin position="12"/>
        <end position="31"/>
    </location>
</feature>
<feature type="transmembrane region" description="Helical" evidence="1">
    <location>
        <begin position="117"/>
        <end position="137"/>
    </location>
</feature>
<feature type="transmembrane region" description="Helical" evidence="1">
    <location>
        <begin position="253"/>
        <end position="274"/>
    </location>
</feature>
<comment type="caution">
    <text evidence="2">The sequence shown here is derived from an EMBL/GenBank/DDBJ whole genome shotgun (WGS) entry which is preliminary data.</text>
</comment>
<sequence length="503" mass="53348">MSHVLLEKLKESLRSVLPIFGIVLLLHLTLAPMPPGTLMLFATGAVMLIVGMSAFTLGADVAVMPMGELIGSKLTESRNVRLIILTCFMLGAVLTVAEPDLQVLSRQIAAVPDPIFVTTVAFGVGIFLVLAVLRILFQVRLSYMFVVLYSLVLILATLTGLDYLAVAFDSSGVTVGAITVPFILAMGAGISAVRGEKRSEDSFGLTAICSIGPILAVLIMGLFFDPAGTGHASESAATVSGTAELASLYAGGLFQFFGEVSLILLPIVVIFGIYQVVRLKLPRTQLIRIGVGIVYILFGLTVFLTGVNIGFVPAGTYLGHALSSLPYNWILVPLGAVIGFFIVAAEPPVQILVNQIDEITHGAISRRIMMLGLSVSVGVALMLVMVRVLTGIEIWLFLLPGYAVALALTLFAPQIFIAIAFDSGGIAAGTMVVAFLLPFTMGVSEALGGNVLTEAFGIIAVVAMVPLITVQVMGLFYRMKVRRARATAKRATFDIEDVEIIDL</sequence>
<dbReference type="EMBL" id="VCYI01000012">
    <property type="protein sequence ID" value="MDN7013249.1"/>
    <property type="molecule type" value="Genomic_DNA"/>
</dbReference>
<feature type="transmembrane region" description="Helical" evidence="1">
    <location>
        <begin position="368"/>
        <end position="388"/>
    </location>
</feature>
<keyword evidence="3" id="KW-1185">Reference proteome</keyword>
<feature type="transmembrane region" description="Helical" evidence="1">
    <location>
        <begin position="80"/>
        <end position="97"/>
    </location>
</feature>
<feature type="transmembrane region" description="Helical" evidence="1">
    <location>
        <begin position="327"/>
        <end position="347"/>
    </location>
</feature>
<organism evidence="2 3">
    <name type="scientific">Methanoculleus methanifontis</name>
    <dbReference type="NCBI Taxonomy" id="2584086"/>
    <lineage>
        <taxon>Archaea</taxon>
        <taxon>Methanobacteriati</taxon>
        <taxon>Methanobacteriota</taxon>
        <taxon>Stenosarchaea group</taxon>
        <taxon>Methanomicrobia</taxon>
        <taxon>Methanomicrobiales</taxon>
        <taxon>Methanomicrobiaceae</taxon>
        <taxon>Methanoculleus</taxon>
    </lineage>
</organism>
<name>A0ABT8M2H7_9EURY</name>
<gene>
    <name evidence="2" type="ORF">FGW20_09380</name>
</gene>
<feature type="transmembrane region" description="Helical" evidence="1">
    <location>
        <begin position="394"/>
        <end position="412"/>
    </location>
</feature>
<dbReference type="Pfam" id="PF07556">
    <property type="entry name" value="DUF1538"/>
    <property type="match status" value="2"/>
</dbReference>